<dbReference type="Gene3D" id="2.60.40.10">
    <property type="entry name" value="Immunoglobulins"/>
    <property type="match status" value="1"/>
</dbReference>
<dbReference type="EMBL" id="UINC01026484">
    <property type="protein sequence ID" value="SVB04022.1"/>
    <property type="molecule type" value="Genomic_DNA"/>
</dbReference>
<evidence type="ECO:0000313" key="4">
    <source>
        <dbReference type="EMBL" id="SVB04022.1"/>
    </source>
</evidence>
<reference evidence="4" key="1">
    <citation type="submission" date="2018-05" db="EMBL/GenBank/DDBJ databases">
        <authorList>
            <person name="Lanie J.A."/>
            <person name="Ng W.-L."/>
            <person name="Kazmierczak K.M."/>
            <person name="Andrzejewski T.M."/>
            <person name="Davidsen T.M."/>
            <person name="Wayne K.J."/>
            <person name="Tettelin H."/>
            <person name="Glass J.I."/>
            <person name="Rusch D."/>
            <person name="Podicherti R."/>
            <person name="Tsui H.-C.T."/>
            <person name="Winkler M.E."/>
        </authorList>
    </citation>
    <scope>NUCLEOTIDE SEQUENCE</scope>
</reference>
<dbReference type="Pfam" id="PF07494">
    <property type="entry name" value="Reg_prop"/>
    <property type="match status" value="2"/>
</dbReference>
<keyword evidence="1" id="KW-0597">Phosphoprotein</keyword>
<proteinExistence type="predicted"/>
<organism evidence="4">
    <name type="scientific">marine metagenome</name>
    <dbReference type="NCBI Taxonomy" id="408172"/>
    <lineage>
        <taxon>unclassified sequences</taxon>
        <taxon>metagenomes</taxon>
        <taxon>ecological metagenomes</taxon>
    </lineage>
</organism>
<dbReference type="PANTHER" id="PTHR43547">
    <property type="entry name" value="TWO-COMPONENT HISTIDINE KINASE"/>
    <property type="match status" value="1"/>
</dbReference>
<name>A0A382ASF4_9ZZZZ</name>
<evidence type="ECO:0000256" key="2">
    <source>
        <dbReference type="SAM" id="Phobius"/>
    </source>
</evidence>
<dbReference type="Gene3D" id="2.130.10.10">
    <property type="entry name" value="YVTN repeat-like/Quinoprotein amine dehydrogenase"/>
    <property type="match status" value="3"/>
</dbReference>
<accession>A0A382ASF4</accession>
<keyword evidence="2" id="KW-0812">Transmembrane</keyword>
<dbReference type="Pfam" id="PF07495">
    <property type="entry name" value="Y_Y_Y"/>
    <property type="match status" value="1"/>
</dbReference>
<feature type="non-terminal residue" evidence="4">
    <location>
        <position position="757"/>
    </location>
</feature>
<dbReference type="InterPro" id="IPR011110">
    <property type="entry name" value="Reg_prop"/>
</dbReference>
<gene>
    <name evidence="4" type="ORF">METZ01_LOCUS156876</name>
</gene>
<protein>
    <recommendedName>
        <fullName evidence="3">Two component regulator three Y domain-containing protein</fullName>
    </recommendedName>
</protein>
<dbReference type="GO" id="GO:0000155">
    <property type="term" value="F:phosphorelay sensor kinase activity"/>
    <property type="evidence" value="ECO:0007669"/>
    <property type="project" value="TreeGrafter"/>
</dbReference>
<dbReference type="AlphaFoldDB" id="A0A382ASF4"/>
<feature type="domain" description="Two component regulator three Y" evidence="3">
    <location>
        <begin position="657"/>
        <end position="712"/>
    </location>
</feature>
<evidence type="ECO:0000256" key="1">
    <source>
        <dbReference type="ARBA" id="ARBA00022553"/>
    </source>
</evidence>
<dbReference type="SUPFAM" id="SSF63829">
    <property type="entry name" value="Calcium-dependent phosphotriesterase"/>
    <property type="match status" value="3"/>
</dbReference>
<keyword evidence="2" id="KW-0472">Membrane</keyword>
<evidence type="ECO:0000259" key="3">
    <source>
        <dbReference type="Pfam" id="PF07495"/>
    </source>
</evidence>
<dbReference type="PANTHER" id="PTHR43547:SF2">
    <property type="entry name" value="HYBRID SIGNAL TRANSDUCTION HISTIDINE KINASE C"/>
    <property type="match status" value="1"/>
</dbReference>
<keyword evidence="2" id="KW-1133">Transmembrane helix</keyword>
<dbReference type="InterPro" id="IPR015943">
    <property type="entry name" value="WD40/YVTN_repeat-like_dom_sf"/>
</dbReference>
<feature type="non-terminal residue" evidence="4">
    <location>
        <position position="1"/>
    </location>
</feature>
<feature type="transmembrane region" description="Helical" evidence="2">
    <location>
        <begin position="727"/>
        <end position="745"/>
    </location>
</feature>
<dbReference type="InterPro" id="IPR011123">
    <property type="entry name" value="Y_Y_Y"/>
</dbReference>
<sequence>ESKPTFVTEDTLGNIWVASKRSGMFKINKRTGKTKNYRFSPLDPTSISSNNFDENQKTPIVVDRNQNLWVGTKNGLNYYQKEKDVFVRLFSLQGSLNSISSNNINTLFLSGETLWVGTPAGLDRVNTKTMTVERYAGAQWLSMVGIYSVAKIVSFKQGTPMNGFWMATIGGLVYYDENMGSFQDIIHPDIFGRYVADLYDDPQGNIWLSVPQTGGLIHFNTTNFYLMYGFTDPELDFEHIVNSSTDPHSISGNKINAVFFDQKKNTWVATNKGINKLTKTKNLFMPVSANNDKEKRIRGNEIKHIEIDKDNGLWMSHEKGIDHINNSGDVVANYVSDPTNENSLLTKETGTFKILSNKNIWIASEHGGLTVLNPTKNLFTRYEHDPDNENSIIAGKIESIYEDNDGIVWLSSTGGVCRYKDKEFTSYLYNQEQRNNHLSGVTAILEDSQNEFWIGTGANGLYRANKSDMSEMEHYKLDPKDKNSFASSVVLTIYEDKNKNIWIGSGGEGLFKYNRTENNFTRITIENGLPSNTVVSLKNDNNDYLWMGTRNGIARLSPDMNLVQGYNRSDGLNSRIFYRNSIASGKYGKMYFGSPSGTMMVNPVDIKPNPEKPLLAITNIIGIDKNNKESEIDFSAGKIEINHKIQTLEVNFVGLSFNKSEKNNYRYILENHQENWLENGTSRKASFQGLDPGEYEFLFMASNNDGVWSEQSDGIKIAVRPPAWKTWWAYSSYIGLIAITAFGMVKRRDKNQLVKLE</sequence>
<dbReference type="InterPro" id="IPR013783">
    <property type="entry name" value="Ig-like_fold"/>
</dbReference>